<dbReference type="SUPFAM" id="SSF54826">
    <property type="entry name" value="Enolase N-terminal domain-like"/>
    <property type="match status" value="1"/>
</dbReference>
<dbReference type="Gene3D" id="3.20.20.120">
    <property type="entry name" value="Enolase-like C-terminal domain"/>
    <property type="match status" value="1"/>
</dbReference>
<evidence type="ECO:0000313" key="2">
    <source>
        <dbReference type="EMBL" id="GAA3599594.1"/>
    </source>
</evidence>
<proteinExistence type="predicted"/>
<dbReference type="Pfam" id="PF02746">
    <property type="entry name" value="MR_MLE_N"/>
    <property type="match status" value="1"/>
</dbReference>
<dbReference type="PANTHER" id="PTHR48080:SF6">
    <property type="entry name" value="STARVATION-SENSING PROTEIN RSPA"/>
    <property type="match status" value="1"/>
</dbReference>
<gene>
    <name evidence="2" type="ORF">GCM10022419_099310</name>
</gene>
<dbReference type="InterPro" id="IPR029065">
    <property type="entry name" value="Enolase_C-like"/>
</dbReference>
<dbReference type="PANTHER" id="PTHR48080">
    <property type="entry name" value="D-GALACTONATE DEHYDRATASE-RELATED"/>
    <property type="match status" value="1"/>
</dbReference>
<evidence type="ECO:0000259" key="1">
    <source>
        <dbReference type="SMART" id="SM00922"/>
    </source>
</evidence>
<name>A0ABP6Z612_9ACTN</name>
<dbReference type="InterPro" id="IPR034593">
    <property type="entry name" value="DgoD-like"/>
</dbReference>
<dbReference type="SMART" id="SM00922">
    <property type="entry name" value="MR_MLE"/>
    <property type="match status" value="1"/>
</dbReference>
<protein>
    <submittedName>
        <fullName evidence="2">D-galactonate dehydratase family protein</fullName>
    </submittedName>
</protein>
<comment type="caution">
    <text evidence="2">The sequence shown here is derived from an EMBL/GenBank/DDBJ whole genome shotgun (WGS) entry which is preliminary data.</text>
</comment>
<sequence length="444" mass="47314">MSTGRPDRVAPHGRGVVDAGVQDGTAQAMAETQAPWPGRDGLRITGVRAVVTAPEGVPLVVVRVDTSEPGLHGLGCATFTQRFMAVAVTVDEHVGPMLIGRHPADIEDITRMVHFSSYWRNGPVLNSALSGIDQALWDIAGKRAGMPVYELLGGRVRAAADTYLHAGGATVEETLETAGEILASGYRHVRLQVGAPGLGHYGAPGTAGGYPGRPYPDGWDVQRYLRDTPALFERARSVLGEEPGLMHDVHSRLTPKQAVALARRLEPYRLLFLEDPIAPEFYDRLPEVRAAAPMPIAAGEQLGSVTDAARLVREGGVDLLRLHVSAVGGLTPARKLVALCELAGVGTAWHSPADVSPVGAAANVALDVTTPAFQIQEGHVYGEAVHEVFPGTLRPRAGYLHPSDAPGWGIELDEVLAARYPPVTHLHERWAARVRRPDGGLEAP</sequence>
<dbReference type="Proteomes" id="UP001500630">
    <property type="component" value="Unassembled WGS sequence"/>
</dbReference>
<reference evidence="3" key="1">
    <citation type="journal article" date="2019" name="Int. J. Syst. Evol. Microbiol.">
        <title>The Global Catalogue of Microorganisms (GCM) 10K type strain sequencing project: providing services to taxonomists for standard genome sequencing and annotation.</title>
        <authorList>
            <consortium name="The Broad Institute Genomics Platform"/>
            <consortium name="The Broad Institute Genome Sequencing Center for Infectious Disease"/>
            <person name="Wu L."/>
            <person name="Ma J."/>
        </authorList>
    </citation>
    <scope>NUCLEOTIDE SEQUENCE [LARGE SCALE GENOMIC DNA]</scope>
    <source>
        <strain evidence="3">JCM 17326</strain>
    </source>
</reference>
<evidence type="ECO:0000313" key="3">
    <source>
        <dbReference type="Proteomes" id="UP001500630"/>
    </source>
</evidence>
<dbReference type="SFLD" id="SFLDS00001">
    <property type="entry name" value="Enolase"/>
    <property type="match status" value="1"/>
</dbReference>
<dbReference type="PROSITE" id="PS00908">
    <property type="entry name" value="MR_MLE_1"/>
    <property type="match status" value="1"/>
</dbReference>
<dbReference type="SUPFAM" id="SSF51604">
    <property type="entry name" value="Enolase C-terminal domain-like"/>
    <property type="match status" value="1"/>
</dbReference>
<dbReference type="Pfam" id="PF13378">
    <property type="entry name" value="MR_MLE_C"/>
    <property type="match status" value="1"/>
</dbReference>
<dbReference type="InterPro" id="IPR013342">
    <property type="entry name" value="Mandelate_racemase_C"/>
</dbReference>
<dbReference type="PROSITE" id="PS00909">
    <property type="entry name" value="MR_MLE_2"/>
    <property type="match status" value="1"/>
</dbReference>
<dbReference type="Gene3D" id="3.30.390.10">
    <property type="entry name" value="Enolase-like, N-terminal domain"/>
    <property type="match status" value="1"/>
</dbReference>
<accession>A0ABP6Z612</accession>
<dbReference type="EMBL" id="BAABDQ010000034">
    <property type="protein sequence ID" value="GAA3599594.1"/>
    <property type="molecule type" value="Genomic_DNA"/>
</dbReference>
<dbReference type="InterPro" id="IPR029017">
    <property type="entry name" value="Enolase-like_N"/>
</dbReference>
<feature type="domain" description="Mandelate racemase/muconate lactonizing enzyme C-terminal" evidence="1">
    <location>
        <begin position="171"/>
        <end position="295"/>
    </location>
</feature>
<organism evidence="2 3">
    <name type="scientific">Nonomuraea rosea</name>
    <dbReference type="NCBI Taxonomy" id="638574"/>
    <lineage>
        <taxon>Bacteria</taxon>
        <taxon>Bacillati</taxon>
        <taxon>Actinomycetota</taxon>
        <taxon>Actinomycetes</taxon>
        <taxon>Streptosporangiales</taxon>
        <taxon>Streptosporangiaceae</taxon>
        <taxon>Nonomuraea</taxon>
    </lineage>
</organism>
<dbReference type="RefSeq" id="WP_345573005.1">
    <property type="nucleotide sequence ID" value="NZ_BAABDQ010000034.1"/>
</dbReference>
<dbReference type="InterPro" id="IPR036849">
    <property type="entry name" value="Enolase-like_C_sf"/>
</dbReference>
<dbReference type="InterPro" id="IPR013341">
    <property type="entry name" value="Mandelate_racemase_N_dom"/>
</dbReference>
<keyword evidence="3" id="KW-1185">Reference proteome</keyword>
<dbReference type="InterPro" id="IPR018110">
    <property type="entry name" value="Mandel_Rmase/mucon_lact_enz_CS"/>
</dbReference>